<proteinExistence type="predicted"/>
<reference evidence="1 2" key="1">
    <citation type="submission" date="2018-02" db="EMBL/GenBank/DDBJ databases">
        <title>Genome sequence of the basidiomycete white-rot fungus Phlebia centrifuga.</title>
        <authorList>
            <person name="Granchi Z."/>
            <person name="Peng M."/>
            <person name="de Vries R.P."/>
            <person name="Hilden K."/>
            <person name="Makela M.R."/>
            <person name="Grigoriev I."/>
            <person name="Riley R."/>
        </authorList>
    </citation>
    <scope>NUCLEOTIDE SEQUENCE [LARGE SCALE GENOMIC DNA]</scope>
    <source>
        <strain evidence="1 2">FBCC195</strain>
    </source>
</reference>
<name>A0A2R6NGQ7_9APHY</name>
<evidence type="ECO:0000313" key="2">
    <source>
        <dbReference type="Proteomes" id="UP000186601"/>
    </source>
</evidence>
<dbReference type="EMBL" id="MLYV02001274">
    <property type="protein sequence ID" value="PSR71513.1"/>
    <property type="molecule type" value="Genomic_DNA"/>
</dbReference>
<protein>
    <submittedName>
        <fullName evidence="1">Uncharacterized protein</fullName>
    </submittedName>
</protein>
<organism evidence="1 2">
    <name type="scientific">Hermanssonia centrifuga</name>
    <dbReference type="NCBI Taxonomy" id="98765"/>
    <lineage>
        <taxon>Eukaryota</taxon>
        <taxon>Fungi</taxon>
        <taxon>Dikarya</taxon>
        <taxon>Basidiomycota</taxon>
        <taxon>Agaricomycotina</taxon>
        <taxon>Agaricomycetes</taxon>
        <taxon>Polyporales</taxon>
        <taxon>Meruliaceae</taxon>
        <taxon>Hermanssonia</taxon>
    </lineage>
</organism>
<gene>
    <name evidence="1" type="ORF">PHLCEN_2v12608</name>
</gene>
<dbReference type="AlphaFoldDB" id="A0A2R6NGQ7"/>
<accession>A0A2R6NGQ7</accession>
<evidence type="ECO:0000313" key="1">
    <source>
        <dbReference type="EMBL" id="PSR71513.1"/>
    </source>
</evidence>
<keyword evidence="2" id="KW-1185">Reference proteome</keyword>
<comment type="caution">
    <text evidence="1">The sequence shown here is derived from an EMBL/GenBank/DDBJ whole genome shotgun (WGS) entry which is preliminary data.</text>
</comment>
<sequence>MASTTPETQPEVTAAPQYCIAVPPALLQNAELRAIVELAAAQIVRDHAQMVLMDLENGNLRERAFAKERSAK</sequence>
<dbReference type="Proteomes" id="UP000186601">
    <property type="component" value="Unassembled WGS sequence"/>
</dbReference>